<gene>
    <name evidence="2" type="ORF">DFH01_10255</name>
</gene>
<comment type="caution">
    <text evidence="2">The sequence shown here is derived from an EMBL/GenBank/DDBJ whole genome shotgun (WGS) entry which is preliminary data.</text>
</comment>
<proteinExistence type="predicted"/>
<accession>A0A317FDT0</accession>
<dbReference type="InterPro" id="IPR027275">
    <property type="entry name" value="PRC-brl_dom"/>
</dbReference>
<dbReference type="SUPFAM" id="SSF50346">
    <property type="entry name" value="PRC-barrel domain"/>
    <property type="match status" value="1"/>
</dbReference>
<feature type="domain" description="PRC-barrel" evidence="1">
    <location>
        <begin position="22"/>
        <end position="97"/>
    </location>
</feature>
<dbReference type="InterPro" id="IPR011033">
    <property type="entry name" value="PRC_barrel-like_sf"/>
</dbReference>
<keyword evidence="3" id="KW-1185">Reference proteome</keyword>
<dbReference type="OrthoDB" id="8021018at2"/>
<dbReference type="PANTHER" id="PTHR36505">
    <property type="entry name" value="BLR1072 PROTEIN"/>
    <property type="match status" value="1"/>
</dbReference>
<dbReference type="AlphaFoldDB" id="A0A317FDT0"/>
<organism evidence="2 3">
    <name type="scientific">Falsiroseomonas bella</name>
    <dbReference type="NCBI Taxonomy" id="2184016"/>
    <lineage>
        <taxon>Bacteria</taxon>
        <taxon>Pseudomonadati</taxon>
        <taxon>Pseudomonadota</taxon>
        <taxon>Alphaproteobacteria</taxon>
        <taxon>Acetobacterales</taxon>
        <taxon>Roseomonadaceae</taxon>
        <taxon>Falsiroseomonas</taxon>
    </lineage>
</organism>
<sequence>MQHSRSGGAAGGVATTETDNLIASDKVEGTPVYDTGGERLGSVYNLMIEKRSGKVRYAVMSFGGFLGIGERYHPLPWEKLTYDPALGGYVVDIPHERLQAAPSFARDETPWRDPLYGESLHGYYGLPFPRI</sequence>
<reference evidence="3" key="1">
    <citation type="submission" date="2018-05" db="EMBL/GenBank/DDBJ databases">
        <authorList>
            <person name="Du Z."/>
            <person name="Wang X."/>
        </authorList>
    </citation>
    <scope>NUCLEOTIDE SEQUENCE [LARGE SCALE GENOMIC DNA]</scope>
    <source>
        <strain evidence="3">CQN31</strain>
    </source>
</reference>
<evidence type="ECO:0000313" key="2">
    <source>
        <dbReference type="EMBL" id="PWS37230.1"/>
    </source>
</evidence>
<dbReference type="Pfam" id="PF05239">
    <property type="entry name" value="PRC"/>
    <property type="match status" value="1"/>
</dbReference>
<dbReference type="RefSeq" id="WP_109870339.1">
    <property type="nucleotide sequence ID" value="NZ_QGNA01000002.1"/>
</dbReference>
<dbReference type="EMBL" id="QGNA01000002">
    <property type="protein sequence ID" value="PWS37230.1"/>
    <property type="molecule type" value="Genomic_DNA"/>
</dbReference>
<protein>
    <submittedName>
        <fullName evidence="2">Photosystem reaction center subunit H</fullName>
    </submittedName>
</protein>
<name>A0A317FDT0_9PROT</name>
<dbReference type="Proteomes" id="UP000245765">
    <property type="component" value="Unassembled WGS sequence"/>
</dbReference>
<evidence type="ECO:0000259" key="1">
    <source>
        <dbReference type="Pfam" id="PF05239"/>
    </source>
</evidence>
<evidence type="ECO:0000313" key="3">
    <source>
        <dbReference type="Proteomes" id="UP000245765"/>
    </source>
</evidence>
<dbReference type="PANTHER" id="PTHR36505:SF1">
    <property type="entry name" value="BLR1072 PROTEIN"/>
    <property type="match status" value="1"/>
</dbReference>
<dbReference type="Gene3D" id="2.30.30.240">
    <property type="entry name" value="PRC-barrel domain"/>
    <property type="match status" value="1"/>
</dbReference>